<gene>
    <name evidence="3" type="ORF">GCM10023350_03890</name>
</gene>
<dbReference type="RefSeq" id="WP_345524853.1">
    <property type="nucleotide sequence ID" value="NZ_BAABKN010000004.1"/>
</dbReference>
<accession>A0ABP8YAW1</accession>
<feature type="region of interest" description="Disordered" evidence="1">
    <location>
        <begin position="142"/>
        <end position="228"/>
    </location>
</feature>
<feature type="signal peptide" evidence="2">
    <location>
        <begin position="1"/>
        <end position="28"/>
    </location>
</feature>
<protein>
    <recommendedName>
        <fullName evidence="5">Bacterial Ig domain-containing protein</fullName>
    </recommendedName>
</protein>
<feature type="compositionally biased region" description="Basic and acidic residues" evidence="1">
    <location>
        <begin position="199"/>
        <end position="212"/>
    </location>
</feature>
<evidence type="ECO:0000313" key="4">
    <source>
        <dbReference type="Proteomes" id="UP001499882"/>
    </source>
</evidence>
<keyword evidence="2" id="KW-0732">Signal</keyword>
<reference evidence="4" key="1">
    <citation type="journal article" date="2019" name="Int. J. Syst. Evol. Microbiol.">
        <title>The Global Catalogue of Microorganisms (GCM) 10K type strain sequencing project: providing services to taxonomists for standard genome sequencing and annotation.</title>
        <authorList>
            <consortium name="The Broad Institute Genomics Platform"/>
            <consortium name="The Broad Institute Genome Sequencing Center for Infectious Disease"/>
            <person name="Wu L."/>
            <person name="Ma J."/>
        </authorList>
    </citation>
    <scope>NUCLEOTIDE SEQUENCE [LARGE SCALE GENOMIC DNA]</scope>
    <source>
        <strain evidence="4">JCM 18532</strain>
    </source>
</reference>
<keyword evidence="4" id="KW-1185">Reference proteome</keyword>
<evidence type="ECO:0008006" key="5">
    <source>
        <dbReference type="Google" id="ProtNLM"/>
    </source>
</evidence>
<evidence type="ECO:0000256" key="1">
    <source>
        <dbReference type="SAM" id="MobiDB-lite"/>
    </source>
</evidence>
<name>A0ABP8YAW1_9ACTN</name>
<feature type="chain" id="PRO_5045196062" description="Bacterial Ig domain-containing protein" evidence="2">
    <location>
        <begin position="29"/>
        <end position="228"/>
    </location>
</feature>
<proteinExistence type="predicted"/>
<dbReference type="Proteomes" id="UP001499882">
    <property type="component" value="Unassembled WGS sequence"/>
</dbReference>
<dbReference type="EMBL" id="BAABKN010000004">
    <property type="protein sequence ID" value="GAA4724688.1"/>
    <property type="molecule type" value="Genomic_DNA"/>
</dbReference>
<sequence length="228" mass="24575">MTRTNHRTLTTLVLGLALVLLTPAYAGAEPPEEPEEDLTAPTITITPPVGGIGGWYADSPVEVHVQATDPGTDASGLQVVGYTVTGAHSDTGTVANVGGGVVRINTNGWSKVTVEAIDREGNTATQEVAVGLDRGQPSVIYSGQVTPGAVGRAARHQHRREQSDRPGHRHRPRRSADHQHRPRRRRRGEAQRGLTSCDEWQRGHRGGADQARRGVHARSDHHRVRVAP</sequence>
<comment type="caution">
    <text evidence="3">The sequence shown here is derived from an EMBL/GenBank/DDBJ whole genome shotgun (WGS) entry which is preliminary data.</text>
</comment>
<organism evidence="3 4">
    <name type="scientific">Nocardioides endophyticus</name>
    <dbReference type="NCBI Taxonomy" id="1353775"/>
    <lineage>
        <taxon>Bacteria</taxon>
        <taxon>Bacillati</taxon>
        <taxon>Actinomycetota</taxon>
        <taxon>Actinomycetes</taxon>
        <taxon>Propionibacteriales</taxon>
        <taxon>Nocardioidaceae</taxon>
        <taxon>Nocardioides</taxon>
    </lineage>
</organism>
<evidence type="ECO:0000256" key="2">
    <source>
        <dbReference type="SAM" id="SignalP"/>
    </source>
</evidence>
<evidence type="ECO:0000313" key="3">
    <source>
        <dbReference type="EMBL" id="GAA4724688.1"/>
    </source>
</evidence>
<feature type="compositionally biased region" description="Basic residues" evidence="1">
    <location>
        <begin position="213"/>
        <end position="228"/>
    </location>
</feature>